<dbReference type="Proteomes" id="UP000503349">
    <property type="component" value="Chromosome 3"/>
</dbReference>
<dbReference type="EMBL" id="CM015714">
    <property type="protein sequence ID" value="KAF3687689.1"/>
    <property type="molecule type" value="Genomic_DNA"/>
</dbReference>
<reference evidence="2" key="2">
    <citation type="submission" date="2019-02" db="EMBL/GenBank/DDBJ databases">
        <title>Opniocepnalus argus Var Kimnra genome.</title>
        <authorList>
            <person name="Zhou C."/>
            <person name="Xiao S."/>
        </authorList>
    </citation>
    <scope>NUCLEOTIDE SEQUENCE [LARGE SCALE GENOMIC DNA]</scope>
</reference>
<sequence>MSPRNFCPEALLPPHKVNNSYHVQYEYGNFSHWSDMFKFSSSSFKRPLH</sequence>
<proteinExistence type="predicted"/>
<name>A0A6G1PBV3_CHAAH</name>
<evidence type="ECO:0000313" key="1">
    <source>
        <dbReference type="EMBL" id="KAF3687689.1"/>
    </source>
</evidence>
<evidence type="ECO:0000313" key="2">
    <source>
        <dbReference type="Proteomes" id="UP000503349"/>
    </source>
</evidence>
<protein>
    <submittedName>
        <fullName evidence="1">Uncharacterized protein</fullName>
    </submittedName>
</protein>
<organism evidence="1 2">
    <name type="scientific">Channa argus</name>
    <name type="common">Northern snakehead</name>
    <name type="synonym">Ophicephalus argus</name>
    <dbReference type="NCBI Taxonomy" id="215402"/>
    <lineage>
        <taxon>Eukaryota</taxon>
        <taxon>Metazoa</taxon>
        <taxon>Chordata</taxon>
        <taxon>Craniata</taxon>
        <taxon>Vertebrata</taxon>
        <taxon>Euteleostomi</taxon>
        <taxon>Actinopterygii</taxon>
        <taxon>Neopterygii</taxon>
        <taxon>Teleostei</taxon>
        <taxon>Neoteleostei</taxon>
        <taxon>Acanthomorphata</taxon>
        <taxon>Anabantaria</taxon>
        <taxon>Anabantiformes</taxon>
        <taxon>Channoidei</taxon>
        <taxon>Channidae</taxon>
        <taxon>Channa</taxon>
    </lineage>
</organism>
<gene>
    <name evidence="1" type="ORF">EXN66_Car003361</name>
</gene>
<dbReference type="AlphaFoldDB" id="A0A6G1PBV3"/>
<reference evidence="1 2" key="1">
    <citation type="submission" date="2019-02" db="EMBL/GenBank/DDBJ databases">
        <title>Opniocepnalus argus genome.</title>
        <authorList>
            <person name="Zhou C."/>
            <person name="Xiao S."/>
        </authorList>
    </citation>
    <scope>NUCLEOTIDE SEQUENCE [LARGE SCALE GENOMIC DNA]</scope>
    <source>
        <strain evidence="1">OARG1902GOOAL</strain>
        <tissue evidence="1">Muscle</tissue>
    </source>
</reference>
<accession>A0A6G1PBV3</accession>
<keyword evidence="2" id="KW-1185">Reference proteome</keyword>